<evidence type="ECO:0000313" key="3">
    <source>
        <dbReference type="EMBL" id="GBG09450.1"/>
    </source>
</evidence>
<sequence length="401" mass="45050">MGDMKGTSFQGVLNRIPVGSYGIEFRVLENSRVAETSISPVFVGDLWLLAGQSNMEGCGKEIDVEEPEEGVSCFYMGDYWGIAEEPLCWLQEAVDPVHWGVPAVEVTAEAERMRRERFQGAGLGLTFGKQLLKETGVPIGLIMAAHGGTNMLRWDPARLDEGGHSLYGAMIRKVRKLGGRIKGLLWYQGESDANEGDGPFYKERTIAFIKALRGDTGNHRLPIIYAQLAVHYSGEEPRWWNHIQQEQWQLDSEVAHVYMVPTIDASMSDGIHLDSKSLQNVGRRMAWEALRYVYNRTVVESGPRPHCYKWNEDRTELRIFFTGVNEKLNPARQIFGFKVEAAGEYQSFLGKVTPDRQCVILSFERPVPENAKLFHGLGRNPLVNVRDSLGIPLPVFGPVLI</sequence>
<dbReference type="Proteomes" id="UP000245202">
    <property type="component" value="Unassembled WGS sequence"/>
</dbReference>
<keyword evidence="4" id="KW-1185">Reference proteome</keyword>
<accession>A0A2R5ERZ5</accession>
<dbReference type="PANTHER" id="PTHR31988:SF19">
    <property type="entry name" value="9-O-ACETYL-N-ACETYLNEURAMINIC ACID DEACETYLASE-RELATED"/>
    <property type="match status" value="1"/>
</dbReference>
<dbReference type="AlphaFoldDB" id="A0A2R5ERZ5"/>
<dbReference type="GO" id="GO:0016787">
    <property type="term" value="F:hydrolase activity"/>
    <property type="evidence" value="ECO:0007669"/>
    <property type="project" value="UniProtKB-KW"/>
</dbReference>
<gene>
    <name evidence="3" type="ORF">PAT3040_04096</name>
</gene>
<evidence type="ECO:0000259" key="2">
    <source>
        <dbReference type="Pfam" id="PF03629"/>
    </source>
</evidence>
<keyword evidence="1" id="KW-0378">Hydrolase</keyword>
<proteinExistence type="predicted"/>
<dbReference type="PANTHER" id="PTHR31988">
    <property type="entry name" value="ESTERASE, PUTATIVE (DUF303)-RELATED"/>
    <property type="match status" value="1"/>
</dbReference>
<dbReference type="InterPro" id="IPR005181">
    <property type="entry name" value="SASA"/>
</dbReference>
<organism evidence="3 4">
    <name type="scientific">Paenibacillus agaridevorans</name>
    <dbReference type="NCBI Taxonomy" id="171404"/>
    <lineage>
        <taxon>Bacteria</taxon>
        <taxon>Bacillati</taxon>
        <taxon>Bacillota</taxon>
        <taxon>Bacilli</taxon>
        <taxon>Bacillales</taxon>
        <taxon>Paenibacillaceae</taxon>
        <taxon>Paenibacillus</taxon>
    </lineage>
</organism>
<evidence type="ECO:0000313" key="4">
    <source>
        <dbReference type="Proteomes" id="UP000245202"/>
    </source>
</evidence>
<name>A0A2R5ERZ5_9BACL</name>
<feature type="domain" description="Sialate O-acetylesterase" evidence="2">
    <location>
        <begin position="44"/>
        <end position="289"/>
    </location>
</feature>
<comment type="caution">
    <text evidence="3">The sequence shown here is derived from an EMBL/GenBank/DDBJ whole genome shotgun (WGS) entry which is preliminary data.</text>
</comment>
<protein>
    <submittedName>
        <fullName evidence="3">Putative sialate O-acetylesterase</fullName>
    </submittedName>
</protein>
<dbReference type="Gene3D" id="3.40.50.1110">
    <property type="entry name" value="SGNH hydrolase"/>
    <property type="match status" value="1"/>
</dbReference>
<evidence type="ECO:0000256" key="1">
    <source>
        <dbReference type="ARBA" id="ARBA00022801"/>
    </source>
</evidence>
<dbReference type="EMBL" id="BDQX01000230">
    <property type="protein sequence ID" value="GBG09450.1"/>
    <property type="molecule type" value="Genomic_DNA"/>
</dbReference>
<dbReference type="Pfam" id="PF03629">
    <property type="entry name" value="SASA"/>
    <property type="match status" value="1"/>
</dbReference>
<dbReference type="InterPro" id="IPR052940">
    <property type="entry name" value="Carb_Esterase_6"/>
</dbReference>
<dbReference type="InterPro" id="IPR036514">
    <property type="entry name" value="SGNH_hydro_sf"/>
</dbReference>
<dbReference type="SUPFAM" id="SSF52266">
    <property type="entry name" value="SGNH hydrolase"/>
    <property type="match status" value="1"/>
</dbReference>
<reference evidence="3 4" key="1">
    <citation type="submission" date="2017-08" db="EMBL/GenBank/DDBJ databases">
        <title>Substantial Increase in Enzyme Production by Combined Drug-Resistance Mutations in Paenibacillus agaridevorans.</title>
        <authorList>
            <person name="Tanaka Y."/>
            <person name="Funane K."/>
            <person name="Hosaka T."/>
            <person name="Shiwa Y."/>
            <person name="Fujita N."/>
            <person name="Miyazaki T."/>
            <person name="Yoshikawa H."/>
            <person name="Murakami K."/>
            <person name="Kasahara K."/>
            <person name="Inaoka T."/>
            <person name="Hiraga Y."/>
            <person name="Ochi K."/>
        </authorList>
    </citation>
    <scope>NUCLEOTIDE SEQUENCE [LARGE SCALE GENOMIC DNA]</scope>
    <source>
        <strain evidence="3 4">T-3040</strain>
    </source>
</reference>